<organism evidence="1 2">
    <name type="scientific">Pseudoalteromonas piscicida</name>
    <dbReference type="NCBI Taxonomy" id="43662"/>
    <lineage>
        <taxon>Bacteria</taxon>
        <taxon>Pseudomonadati</taxon>
        <taxon>Pseudomonadota</taxon>
        <taxon>Gammaproteobacteria</taxon>
        <taxon>Alteromonadales</taxon>
        <taxon>Pseudoalteromonadaceae</taxon>
        <taxon>Pseudoalteromonas</taxon>
    </lineage>
</organism>
<protein>
    <submittedName>
        <fullName evidence="1">Uncharacterized protein</fullName>
    </submittedName>
</protein>
<dbReference type="GO" id="GO:0051213">
    <property type="term" value="F:dioxygenase activity"/>
    <property type="evidence" value="ECO:0007669"/>
    <property type="project" value="InterPro"/>
</dbReference>
<reference evidence="1 2" key="1">
    <citation type="submission" date="2018-08" db="EMBL/GenBank/DDBJ databases">
        <title>Whole Genome Sequences of Two Pseudoalteromonas piscicida Strains, DE1-A and DE2-A, which Exhibit Strong Antibacterial Activity against Vibrio vulnificus.</title>
        <authorList>
            <person name="Richards G.P."/>
            <person name="Needleman D.S."/>
            <person name="Watson M.A."/>
            <person name="Polson S.W."/>
        </authorList>
    </citation>
    <scope>NUCLEOTIDE SEQUENCE [LARGE SCALE GENOMIC DNA]</scope>
    <source>
        <strain evidence="1 2">DE2-A</strain>
    </source>
</reference>
<dbReference type="Pfam" id="PF10014">
    <property type="entry name" value="2OG-Fe_Oxy_2"/>
    <property type="match status" value="1"/>
</dbReference>
<dbReference type="Gene3D" id="2.60.120.620">
    <property type="entry name" value="q2cbj1_9rhob like domain"/>
    <property type="match status" value="1"/>
</dbReference>
<proteinExistence type="predicted"/>
<dbReference type="EMBL" id="CP031762">
    <property type="protein sequence ID" value="AXR04049.1"/>
    <property type="molecule type" value="Genomic_DNA"/>
</dbReference>
<dbReference type="RefSeq" id="WP_117333122.1">
    <property type="nucleotide sequence ID" value="NZ_CP031762.1"/>
</dbReference>
<dbReference type="InterPro" id="IPR018724">
    <property type="entry name" value="2OG-Fe_dioxygenase"/>
</dbReference>
<name>A0AAD0RLP1_PSEO7</name>
<dbReference type="AlphaFoldDB" id="A0AAD0RLP1"/>
<accession>A0AAD0RLP1</accession>
<dbReference type="Proteomes" id="UP000258102">
    <property type="component" value="Chromosome 2"/>
</dbReference>
<evidence type="ECO:0000313" key="1">
    <source>
        <dbReference type="EMBL" id="AXR04049.1"/>
    </source>
</evidence>
<gene>
    <name evidence="1" type="ORF">D0511_18980</name>
</gene>
<evidence type="ECO:0000313" key="2">
    <source>
        <dbReference type="Proteomes" id="UP000258102"/>
    </source>
</evidence>
<sequence>MSQQLNPDAGGKQRWFKAITHCTDGTLICNHPVIKALTEFLIQHSISAPSYHVEHQFIGYYPTPYADCLVTPNTLHFDGLSHQTITSILTLARENVSGGEFVIANGVAVNTPIDNVSTQDLRLFTELPVGSGVIMDECQRGTSRPLCHSAMATRMESAQQNSVSKRIILVSEVTPIWH</sequence>